<feature type="domain" description="Glutamate/phenylalanine/leucine/valine/L-tryptophan dehydrogenase C-terminal" evidence="7">
    <location>
        <begin position="168"/>
        <end position="362"/>
    </location>
</feature>
<dbReference type="SMART" id="SM00839">
    <property type="entry name" value="ELFV_dehydrog"/>
    <property type="match status" value="1"/>
</dbReference>
<dbReference type="AlphaFoldDB" id="A0A919WC36"/>
<comment type="similarity">
    <text evidence="1 6">Belongs to the Glu/Leu/Phe/Val dehydrogenases family.</text>
</comment>
<evidence type="ECO:0000256" key="1">
    <source>
        <dbReference type="ARBA" id="ARBA00006382"/>
    </source>
</evidence>
<evidence type="ECO:0000256" key="5">
    <source>
        <dbReference type="PIRSR" id="PIRSR000188-2"/>
    </source>
</evidence>
<organism evidence="8 9">
    <name type="scientific">Paractinoplanes toevensis</name>
    <dbReference type="NCBI Taxonomy" id="571911"/>
    <lineage>
        <taxon>Bacteria</taxon>
        <taxon>Bacillati</taxon>
        <taxon>Actinomycetota</taxon>
        <taxon>Actinomycetes</taxon>
        <taxon>Micromonosporales</taxon>
        <taxon>Micromonosporaceae</taxon>
        <taxon>Paractinoplanes</taxon>
    </lineage>
</organism>
<evidence type="ECO:0000256" key="3">
    <source>
        <dbReference type="ARBA" id="ARBA00023027"/>
    </source>
</evidence>
<dbReference type="RefSeq" id="WP_213013070.1">
    <property type="nucleotide sequence ID" value="NZ_BOQN01000145.1"/>
</dbReference>
<dbReference type="GO" id="GO:0016639">
    <property type="term" value="F:oxidoreductase activity, acting on the CH-NH2 group of donors, NAD or NADP as acceptor"/>
    <property type="evidence" value="ECO:0007669"/>
    <property type="project" value="InterPro"/>
</dbReference>
<dbReference type="PRINTS" id="PR00082">
    <property type="entry name" value="GLFDHDRGNASE"/>
</dbReference>
<evidence type="ECO:0000256" key="6">
    <source>
        <dbReference type="RuleBase" id="RU004417"/>
    </source>
</evidence>
<accession>A0A919WC36</accession>
<dbReference type="GO" id="GO:0000166">
    <property type="term" value="F:nucleotide binding"/>
    <property type="evidence" value="ECO:0007669"/>
    <property type="project" value="UniProtKB-KW"/>
</dbReference>
<dbReference type="SUPFAM" id="SSF51735">
    <property type="entry name" value="NAD(P)-binding Rossmann-fold domains"/>
    <property type="match status" value="1"/>
</dbReference>
<comment type="caution">
    <text evidence="8">The sequence shown here is derived from an EMBL/GenBank/DDBJ whole genome shotgun (WGS) entry which is preliminary data.</text>
</comment>
<dbReference type="EMBL" id="BOQN01000145">
    <property type="protein sequence ID" value="GIM97431.1"/>
    <property type="molecule type" value="Genomic_DNA"/>
</dbReference>
<keyword evidence="2 6" id="KW-0560">Oxidoreductase</keyword>
<dbReference type="Proteomes" id="UP000677082">
    <property type="component" value="Unassembled WGS sequence"/>
</dbReference>
<evidence type="ECO:0000259" key="7">
    <source>
        <dbReference type="SMART" id="SM00839"/>
    </source>
</evidence>
<dbReference type="Gene3D" id="3.40.50.720">
    <property type="entry name" value="NAD(P)-binding Rossmann-like Domain"/>
    <property type="match status" value="1"/>
</dbReference>
<dbReference type="PANTHER" id="PTHR42722:SF1">
    <property type="entry name" value="VALINE DEHYDROGENASE"/>
    <property type="match status" value="1"/>
</dbReference>
<proteinExistence type="inferred from homology"/>
<dbReference type="PIRSF" id="PIRSF000188">
    <property type="entry name" value="Phe_leu_dh"/>
    <property type="match status" value="1"/>
</dbReference>
<dbReference type="Gene3D" id="3.40.50.10860">
    <property type="entry name" value="Leucine Dehydrogenase, chain A, domain 1"/>
    <property type="match status" value="1"/>
</dbReference>
<reference evidence="8 9" key="1">
    <citation type="submission" date="2021-03" db="EMBL/GenBank/DDBJ databases">
        <title>Whole genome shotgun sequence of Actinoplanes toevensis NBRC 105298.</title>
        <authorList>
            <person name="Komaki H."/>
            <person name="Tamura T."/>
        </authorList>
    </citation>
    <scope>NUCLEOTIDE SEQUENCE [LARGE SCALE GENOMIC DNA]</scope>
    <source>
        <strain evidence="8 9">NBRC 105298</strain>
    </source>
</reference>
<gene>
    <name evidence="8" type="ORF">Ato02nite_092240</name>
</gene>
<evidence type="ECO:0000313" key="8">
    <source>
        <dbReference type="EMBL" id="GIM97431.1"/>
    </source>
</evidence>
<dbReference type="InterPro" id="IPR036291">
    <property type="entry name" value="NAD(P)-bd_dom_sf"/>
</dbReference>
<name>A0A919WC36_9ACTN</name>
<dbReference type="GO" id="GO:0006520">
    <property type="term" value="P:amino acid metabolic process"/>
    <property type="evidence" value="ECO:0007669"/>
    <property type="project" value="InterPro"/>
</dbReference>
<dbReference type="InterPro" id="IPR016211">
    <property type="entry name" value="Glu/Phe/Leu/Val/Trp_DH_bac/arc"/>
</dbReference>
<keyword evidence="5" id="KW-0547">Nucleotide-binding</keyword>
<protein>
    <submittedName>
        <fullName evidence="8">Leucine dehydrogenase</fullName>
    </submittedName>
</protein>
<keyword evidence="9" id="KW-1185">Reference proteome</keyword>
<keyword evidence="3 5" id="KW-0520">NAD</keyword>
<dbReference type="InterPro" id="IPR006095">
    <property type="entry name" value="Glu/Leu/Phe/Val/Trp_DH"/>
</dbReference>
<dbReference type="Pfam" id="PF00208">
    <property type="entry name" value="ELFV_dehydrog"/>
    <property type="match status" value="1"/>
</dbReference>
<sequence length="363" mass="36554">MFSHERVVVRRGPESGLPIIVAIHSTARGQAIGGCRMATYPDWRDGLADALRLSAAMTTKCALAGLPNGGGKTVIALPPAPAAVDPVGPDGSVGADGSVGSVGPVGVPGSVGPELRRAALHDVGVVIAELGGAYATGPDVGTGPDDMVTIGERTEHVFCRPVERGGSGDSSPATAIGTIAALRAICTELFGSPDLSGHSFAVLGLGRVGGHVARLLAAAGARLVVSDIDPARRSVATDLDAAWTSPGECLRADVDVLVPAAMGGLLTPASVPTLHCRAIAGPANNQLDAPPTATLLHDRGILWAPDQVVSAGGIIHATGVELRHESEAEALARVESIGDTLATLLRTATAEGRPPAEIAARLP</sequence>
<evidence type="ECO:0000313" key="9">
    <source>
        <dbReference type="Proteomes" id="UP000677082"/>
    </source>
</evidence>
<dbReference type="PANTHER" id="PTHR42722">
    <property type="entry name" value="LEUCINE DEHYDROGENASE"/>
    <property type="match status" value="1"/>
</dbReference>
<dbReference type="Pfam" id="PF02812">
    <property type="entry name" value="ELFV_dehydrog_N"/>
    <property type="match status" value="1"/>
</dbReference>
<dbReference type="InterPro" id="IPR046346">
    <property type="entry name" value="Aminoacid_DH-like_N_sf"/>
</dbReference>
<evidence type="ECO:0000256" key="2">
    <source>
        <dbReference type="ARBA" id="ARBA00023002"/>
    </source>
</evidence>
<feature type="binding site" evidence="5">
    <location>
        <begin position="204"/>
        <end position="209"/>
    </location>
    <ligand>
        <name>NAD(+)</name>
        <dbReference type="ChEBI" id="CHEBI:57540"/>
    </ligand>
</feature>
<dbReference type="InterPro" id="IPR006096">
    <property type="entry name" value="Glu/Leu/Phe/Val/Trp_DH_C"/>
</dbReference>
<dbReference type="SUPFAM" id="SSF53223">
    <property type="entry name" value="Aminoacid dehydrogenase-like, N-terminal domain"/>
    <property type="match status" value="2"/>
</dbReference>
<evidence type="ECO:0000256" key="4">
    <source>
        <dbReference type="PIRSR" id="PIRSR000188-1"/>
    </source>
</evidence>
<dbReference type="InterPro" id="IPR006097">
    <property type="entry name" value="Glu/Leu/Phe/Val/Trp_DH_dimer"/>
</dbReference>
<feature type="active site" description="Proton donor/acceptor" evidence="4">
    <location>
        <position position="72"/>
    </location>
</feature>